<sequence length="151" mass="16826">IGSMERTLHMLVMLMSLCLVHHSCAVKVGYWPAYSYSYFPLSSVDASLYTHLIYAFADLDSLTFQVTVSADNQASITQFTSTLQISNPSVKTLLSIGGGNANKDNYSKMAADSSLRKTFIDSAISLARQYSFHGLDLDWEYPETLADMENW</sequence>
<dbReference type="PROSITE" id="PS51910">
    <property type="entry name" value="GH18_2"/>
    <property type="match status" value="1"/>
</dbReference>
<accession>A0AA38GE26</accession>
<dbReference type="PANTHER" id="PTHR11177">
    <property type="entry name" value="CHITINASE"/>
    <property type="match status" value="1"/>
</dbReference>
<dbReference type="Pfam" id="PF00704">
    <property type="entry name" value="Glyco_hydro_18"/>
    <property type="match status" value="1"/>
</dbReference>
<reference evidence="3 4" key="1">
    <citation type="journal article" date="2021" name="Nat. Plants">
        <title>The Taxus genome provides insights into paclitaxel biosynthesis.</title>
        <authorList>
            <person name="Xiong X."/>
            <person name="Gou J."/>
            <person name="Liao Q."/>
            <person name="Li Y."/>
            <person name="Zhou Q."/>
            <person name="Bi G."/>
            <person name="Li C."/>
            <person name="Du R."/>
            <person name="Wang X."/>
            <person name="Sun T."/>
            <person name="Guo L."/>
            <person name="Liang H."/>
            <person name="Lu P."/>
            <person name="Wu Y."/>
            <person name="Zhang Z."/>
            <person name="Ro D.K."/>
            <person name="Shang Y."/>
            <person name="Huang S."/>
            <person name="Yan J."/>
        </authorList>
    </citation>
    <scope>NUCLEOTIDE SEQUENCE [LARGE SCALE GENOMIC DNA]</scope>
    <source>
        <strain evidence="3">Ta-2019</strain>
    </source>
</reference>
<dbReference type="PANTHER" id="PTHR11177:SF317">
    <property type="entry name" value="CHITINASE 12-RELATED"/>
    <property type="match status" value="1"/>
</dbReference>
<dbReference type="OMA" id="ARTPRCH"/>
<dbReference type="GO" id="GO:0004568">
    <property type="term" value="F:chitinase activity"/>
    <property type="evidence" value="ECO:0007669"/>
    <property type="project" value="TreeGrafter"/>
</dbReference>
<dbReference type="EMBL" id="JAHRHJ020000003">
    <property type="protein sequence ID" value="KAH9321942.1"/>
    <property type="molecule type" value="Genomic_DNA"/>
</dbReference>
<dbReference type="Gene3D" id="3.20.20.80">
    <property type="entry name" value="Glycosidases"/>
    <property type="match status" value="1"/>
</dbReference>
<dbReference type="GO" id="GO:0008061">
    <property type="term" value="F:chitin binding"/>
    <property type="evidence" value="ECO:0007669"/>
    <property type="project" value="TreeGrafter"/>
</dbReference>
<dbReference type="GO" id="GO:0005975">
    <property type="term" value="P:carbohydrate metabolic process"/>
    <property type="evidence" value="ECO:0007669"/>
    <property type="project" value="InterPro"/>
</dbReference>
<dbReference type="SUPFAM" id="SSF51445">
    <property type="entry name" value="(Trans)glycosidases"/>
    <property type="match status" value="1"/>
</dbReference>
<dbReference type="GO" id="GO:0005576">
    <property type="term" value="C:extracellular region"/>
    <property type="evidence" value="ECO:0007669"/>
    <property type="project" value="TreeGrafter"/>
</dbReference>
<feature type="non-terminal residue" evidence="3">
    <location>
        <position position="1"/>
    </location>
</feature>
<protein>
    <recommendedName>
        <fullName evidence="2">GH18 domain-containing protein</fullName>
    </recommendedName>
</protein>
<evidence type="ECO:0000313" key="4">
    <source>
        <dbReference type="Proteomes" id="UP000824469"/>
    </source>
</evidence>
<evidence type="ECO:0000313" key="3">
    <source>
        <dbReference type="EMBL" id="KAH9321942.1"/>
    </source>
</evidence>
<dbReference type="InterPro" id="IPR017853">
    <property type="entry name" value="GH"/>
</dbReference>
<evidence type="ECO:0000259" key="2">
    <source>
        <dbReference type="PROSITE" id="PS51910"/>
    </source>
</evidence>
<comment type="caution">
    <text evidence="3">The sequence shown here is derived from an EMBL/GenBank/DDBJ whole genome shotgun (WGS) entry which is preliminary data.</text>
</comment>
<feature type="domain" description="GH18" evidence="2">
    <location>
        <begin position="25"/>
        <end position="151"/>
    </location>
</feature>
<dbReference type="InterPro" id="IPR050314">
    <property type="entry name" value="Glycosyl_Hydrlase_18"/>
</dbReference>
<proteinExistence type="predicted"/>
<evidence type="ECO:0000256" key="1">
    <source>
        <dbReference type="SAM" id="SignalP"/>
    </source>
</evidence>
<gene>
    <name evidence="3" type="ORF">KI387_016581</name>
</gene>
<dbReference type="InterPro" id="IPR001223">
    <property type="entry name" value="Glyco_hydro18_cat"/>
</dbReference>
<keyword evidence="4" id="KW-1185">Reference proteome</keyword>
<dbReference type="AlphaFoldDB" id="A0AA38GE26"/>
<dbReference type="GO" id="GO:0006032">
    <property type="term" value="P:chitin catabolic process"/>
    <property type="evidence" value="ECO:0007669"/>
    <property type="project" value="TreeGrafter"/>
</dbReference>
<keyword evidence="1" id="KW-0732">Signal</keyword>
<dbReference type="Proteomes" id="UP000824469">
    <property type="component" value="Unassembled WGS sequence"/>
</dbReference>
<name>A0AA38GE26_TAXCH</name>
<organism evidence="3 4">
    <name type="scientific">Taxus chinensis</name>
    <name type="common">Chinese yew</name>
    <name type="synonym">Taxus wallichiana var. chinensis</name>
    <dbReference type="NCBI Taxonomy" id="29808"/>
    <lineage>
        <taxon>Eukaryota</taxon>
        <taxon>Viridiplantae</taxon>
        <taxon>Streptophyta</taxon>
        <taxon>Embryophyta</taxon>
        <taxon>Tracheophyta</taxon>
        <taxon>Spermatophyta</taxon>
        <taxon>Pinopsida</taxon>
        <taxon>Pinidae</taxon>
        <taxon>Conifers II</taxon>
        <taxon>Cupressales</taxon>
        <taxon>Taxaceae</taxon>
        <taxon>Taxus</taxon>
    </lineage>
</organism>
<feature type="signal peptide" evidence="1">
    <location>
        <begin position="1"/>
        <end position="25"/>
    </location>
</feature>
<feature type="chain" id="PRO_5041469592" description="GH18 domain-containing protein" evidence="1">
    <location>
        <begin position="26"/>
        <end position="151"/>
    </location>
</feature>